<protein>
    <submittedName>
        <fullName evidence="2">Uncharacterized protein</fullName>
    </submittedName>
</protein>
<dbReference type="AlphaFoldDB" id="A0A0A1VT29"/>
<feature type="compositionally biased region" description="Polar residues" evidence="1">
    <location>
        <begin position="1"/>
        <end position="12"/>
    </location>
</feature>
<accession>A0A0A1VT29</accession>
<proteinExistence type="predicted"/>
<reference evidence="3" key="1">
    <citation type="journal article" date="2015" name="Genome">
        <title>Whole Genome Sequence of the Non-Microcystin-Producing Microcystis aeruginosa Strain NIES-44.</title>
        <authorList>
            <person name="Okano K."/>
            <person name="Miyata N."/>
            <person name="Ozaki Y."/>
        </authorList>
    </citation>
    <scope>NUCLEOTIDE SEQUENCE [LARGE SCALE GENOMIC DNA]</scope>
    <source>
        <strain evidence="3">NIES-44</strain>
    </source>
</reference>
<comment type="caution">
    <text evidence="2">The sequence shown here is derived from an EMBL/GenBank/DDBJ whole genome shotgun (WGS) entry which is preliminary data.</text>
</comment>
<dbReference type="EMBL" id="BBPA01000030">
    <property type="protein sequence ID" value="GAL92952.1"/>
    <property type="molecule type" value="Genomic_DNA"/>
</dbReference>
<feature type="region of interest" description="Disordered" evidence="1">
    <location>
        <begin position="1"/>
        <end position="24"/>
    </location>
</feature>
<gene>
    <name evidence="2" type="ORF">N44_01639</name>
</gene>
<evidence type="ECO:0000256" key="1">
    <source>
        <dbReference type="SAM" id="MobiDB-lite"/>
    </source>
</evidence>
<organism evidence="2 3">
    <name type="scientific">Microcystis aeruginosa NIES-44</name>
    <dbReference type="NCBI Taxonomy" id="449439"/>
    <lineage>
        <taxon>Bacteria</taxon>
        <taxon>Bacillati</taxon>
        <taxon>Cyanobacteriota</taxon>
        <taxon>Cyanophyceae</taxon>
        <taxon>Oscillatoriophycideae</taxon>
        <taxon>Chroococcales</taxon>
        <taxon>Microcystaceae</taxon>
        <taxon>Microcystis</taxon>
    </lineage>
</organism>
<evidence type="ECO:0000313" key="3">
    <source>
        <dbReference type="Proteomes" id="UP000030321"/>
    </source>
</evidence>
<sequence length="51" mass="5598">MSSVLSGSSGATETRRVGKETSQINPIERLNNNLRQRVFRASGSVTVYIVM</sequence>
<dbReference type="Proteomes" id="UP000030321">
    <property type="component" value="Unassembled WGS sequence"/>
</dbReference>
<evidence type="ECO:0000313" key="2">
    <source>
        <dbReference type="EMBL" id="GAL92952.1"/>
    </source>
</evidence>
<dbReference type="RefSeq" id="WP_190381376.1">
    <property type="nucleotide sequence ID" value="NZ_BBPA01000030.1"/>
</dbReference>
<name>A0A0A1VT29_MICAE</name>